<accession>A0A914DGM4</accession>
<dbReference type="GO" id="GO:0005886">
    <property type="term" value="C:plasma membrane"/>
    <property type="evidence" value="ECO:0007669"/>
    <property type="project" value="UniProtKB-SubCell"/>
</dbReference>
<feature type="transmembrane region" description="Helical" evidence="7">
    <location>
        <begin position="220"/>
        <end position="237"/>
    </location>
</feature>
<feature type="transmembrane region" description="Helical" evidence="7">
    <location>
        <begin position="315"/>
        <end position="337"/>
    </location>
</feature>
<sequence>MLLSSNPARIKWRPVFCGILLQVILALLVLKWNTGRTSVHWLTNNVSLPMIIFFGSICSLLYYYGIIQWILIRLAILLQYTMGTTAGESLNSMASVFLGPTEAAILCQSALRTMTESEVFTMMTAGFSNVMSAPALITVSKLMTPEIQHSKQKDMKTFRFPQCTETSALESISNGAIQTVRIIFSIIANLIVYVAFVTFIDTSIHWLGECVGWDISFDKLMSWAFYPVAYILGVTENHDQTMKLAQLIGLKTVLNEFIAYQKMQDMLLNGELEGRTQMIAIFACCGYSNFSQIGQELGIFIGLCPKRTKSFVSMAVRTLIAGAISCFMTACVAGAIVSDATGCLPAKNIENCLNV</sequence>
<dbReference type="InterPro" id="IPR008276">
    <property type="entry name" value="C_nuclsd_transpt"/>
</dbReference>
<feature type="transmembrane region" description="Helical" evidence="7">
    <location>
        <begin position="182"/>
        <end position="200"/>
    </location>
</feature>
<feature type="domain" description="Concentrative nucleoside transporter N-terminal" evidence="8">
    <location>
        <begin position="2"/>
        <end position="47"/>
    </location>
</feature>
<evidence type="ECO:0000256" key="5">
    <source>
        <dbReference type="ARBA" id="ARBA00022989"/>
    </source>
</evidence>
<comment type="subcellular location">
    <subcellularLocation>
        <location evidence="1">Cell membrane</location>
        <topology evidence="1">Multi-pass membrane protein</topology>
    </subcellularLocation>
</comment>
<evidence type="ECO:0000256" key="2">
    <source>
        <dbReference type="ARBA" id="ARBA00009033"/>
    </source>
</evidence>
<feature type="domain" description="Concentrative nucleoside transporter C-terminal" evidence="9">
    <location>
        <begin position="128"/>
        <end position="334"/>
    </location>
</feature>
<dbReference type="WBParaSite" id="ACRNAN_scaffold242.g6423.t1">
    <property type="protein sequence ID" value="ACRNAN_scaffold242.g6423.t1"/>
    <property type="gene ID" value="ACRNAN_scaffold242.g6423"/>
</dbReference>
<dbReference type="Proteomes" id="UP000887540">
    <property type="component" value="Unplaced"/>
</dbReference>
<dbReference type="InterPro" id="IPR011657">
    <property type="entry name" value="CNT_C_dom"/>
</dbReference>
<organism evidence="10 11">
    <name type="scientific">Acrobeloides nanus</name>
    <dbReference type="NCBI Taxonomy" id="290746"/>
    <lineage>
        <taxon>Eukaryota</taxon>
        <taxon>Metazoa</taxon>
        <taxon>Ecdysozoa</taxon>
        <taxon>Nematoda</taxon>
        <taxon>Chromadorea</taxon>
        <taxon>Rhabditida</taxon>
        <taxon>Tylenchina</taxon>
        <taxon>Cephalobomorpha</taxon>
        <taxon>Cephaloboidea</taxon>
        <taxon>Cephalobidae</taxon>
        <taxon>Acrobeloides</taxon>
    </lineage>
</organism>
<name>A0A914DGM4_9BILA</name>
<evidence type="ECO:0000256" key="7">
    <source>
        <dbReference type="SAM" id="Phobius"/>
    </source>
</evidence>
<keyword evidence="6 7" id="KW-0472">Membrane</keyword>
<evidence type="ECO:0000256" key="1">
    <source>
        <dbReference type="ARBA" id="ARBA00004651"/>
    </source>
</evidence>
<keyword evidence="3" id="KW-1003">Cell membrane</keyword>
<evidence type="ECO:0000313" key="11">
    <source>
        <dbReference type="WBParaSite" id="ACRNAN_scaffold242.g6423.t1"/>
    </source>
</evidence>
<proteinExistence type="inferred from homology"/>
<reference evidence="11" key="1">
    <citation type="submission" date="2022-11" db="UniProtKB">
        <authorList>
            <consortium name="WormBaseParasite"/>
        </authorList>
    </citation>
    <scope>IDENTIFICATION</scope>
</reference>
<evidence type="ECO:0000256" key="4">
    <source>
        <dbReference type="ARBA" id="ARBA00022692"/>
    </source>
</evidence>
<keyword evidence="4 7" id="KW-0812">Transmembrane</keyword>
<dbReference type="AlphaFoldDB" id="A0A914DGM4"/>
<feature type="transmembrane region" description="Helical" evidence="7">
    <location>
        <begin position="50"/>
        <end position="72"/>
    </location>
</feature>
<dbReference type="Pfam" id="PF07662">
    <property type="entry name" value="Nucleos_tra2_C"/>
    <property type="match status" value="1"/>
</dbReference>
<evidence type="ECO:0000313" key="10">
    <source>
        <dbReference type="Proteomes" id="UP000887540"/>
    </source>
</evidence>
<dbReference type="InterPro" id="IPR002668">
    <property type="entry name" value="CNT_N_dom"/>
</dbReference>
<feature type="transmembrane region" description="Helical" evidence="7">
    <location>
        <begin position="12"/>
        <end position="30"/>
    </location>
</feature>
<evidence type="ECO:0000256" key="3">
    <source>
        <dbReference type="ARBA" id="ARBA00022475"/>
    </source>
</evidence>
<evidence type="ECO:0000259" key="8">
    <source>
        <dbReference type="Pfam" id="PF01773"/>
    </source>
</evidence>
<dbReference type="Pfam" id="PF01773">
    <property type="entry name" value="Nucleos_tra2_N"/>
    <property type="match status" value="1"/>
</dbReference>
<dbReference type="GO" id="GO:0005415">
    <property type="term" value="F:nucleoside:sodium symporter activity"/>
    <property type="evidence" value="ECO:0007669"/>
    <property type="project" value="TreeGrafter"/>
</dbReference>
<protein>
    <submittedName>
        <fullName evidence="11">Concentrative nucleoside transporter C-terminal domain-containing protein</fullName>
    </submittedName>
</protein>
<evidence type="ECO:0000256" key="6">
    <source>
        <dbReference type="ARBA" id="ARBA00023136"/>
    </source>
</evidence>
<keyword evidence="10" id="KW-1185">Reference proteome</keyword>
<keyword evidence="5 7" id="KW-1133">Transmembrane helix</keyword>
<comment type="similarity">
    <text evidence="2">Belongs to the concentrative nucleoside transporter (CNT) (TC 2.A.41) family.</text>
</comment>
<dbReference type="PANTHER" id="PTHR10590:SF4">
    <property type="entry name" value="SOLUTE CARRIER FAMILY 28 MEMBER 3"/>
    <property type="match status" value="1"/>
</dbReference>
<dbReference type="PANTHER" id="PTHR10590">
    <property type="entry name" value="SODIUM/NUCLEOSIDE COTRANSPORTER"/>
    <property type="match status" value="1"/>
</dbReference>
<evidence type="ECO:0000259" key="9">
    <source>
        <dbReference type="Pfam" id="PF07662"/>
    </source>
</evidence>